<keyword evidence="1" id="KW-0547">Nucleotide-binding</keyword>
<dbReference type="PANTHER" id="PTHR47964">
    <property type="entry name" value="ATP-DEPENDENT DNA HELICASE HOMOLOG RECG, CHLOROPLASTIC"/>
    <property type="match status" value="1"/>
</dbReference>
<evidence type="ECO:0000256" key="1">
    <source>
        <dbReference type="ARBA" id="ARBA00022741"/>
    </source>
</evidence>
<dbReference type="PANTHER" id="PTHR47964:SF1">
    <property type="entry name" value="ATP-DEPENDENT DNA HELICASE HOMOLOG RECG, CHLOROPLASTIC"/>
    <property type="match status" value="1"/>
</dbReference>
<evidence type="ECO:0000259" key="9">
    <source>
        <dbReference type="PROSITE" id="PS51194"/>
    </source>
</evidence>
<evidence type="ECO:0000256" key="5">
    <source>
        <dbReference type="ARBA" id="ARBA00022840"/>
    </source>
</evidence>
<dbReference type="AlphaFoldDB" id="A0A839QXQ1"/>
<dbReference type="PROSITE" id="PS51194">
    <property type="entry name" value="HELICASE_CTER"/>
    <property type="match status" value="1"/>
</dbReference>
<dbReference type="InterPro" id="IPR011545">
    <property type="entry name" value="DEAD/DEAH_box_helicase_dom"/>
</dbReference>
<reference evidence="10 11" key="1">
    <citation type="submission" date="2020-08" db="EMBL/GenBank/DDBJ databases">
        <title>Sequencing the genomes of 1000 actinobacteria strains.</title>
        <authorList>
            <person name="Klenk H.-P."/>
        </authorList>
    </citation>
    <scope>NUCLEOTIDE SEQUENCE [LARGE SCALE GENOMIC DNA]</scope>
    <source>
        <strain evidence="10 11">DSM 23040</strain>
    </source>
</reference>
<dbReference type="RefSeq" id="WP_183374033.1">
    <property type="nucleotide sequence ID" value="NZ_CBCSFZ010000008.1"/>
</dbReference>
<comment type="caution">
    <text evidence="10">The sequence shown here is derived from an EMBL/GenBank/DDBJ whole genome shotgun (WGS) entry which is preliminary data.</text>
</comment>
<evidence type="ECO:0000313" key="10">
    <source>
        <dbReference type="EMBL" id="MBB3022177.1"/>
    </source>
</evidence>
<evidence type="ECO:0000256" key="7">
    <source>
        <dbReference type="ARBA" id="ARBA00023204"/>
    </source>
</evidence>
<dbReference type="EMBL" id="JACHWP010000001">
    <property type="protein sequence ID" value="MBB3022177.1"/>
    <property type="molecule type" value="Genomic_DNA"/>
</dbReference>
<dbReference type="Pfam" id="PF19833">
    <property type="entry name" value="RecG_dom3_C"/>
    <property type="match status" value="1"/>
</dbReference>
<dbReference type="InterPro" id="IPR027417">
    <property type="entry name" value="P-loop_NTPase"/>
</dbReference>
<protein>
    <submittedName>
        <fullName evidence="10">ATP-dependent DNA helicase RecG</fullName>
        <ecNumber evidence="10">3.6.4.12</ecNumber>
    </submittedName>
</protein>
<dbReference type="GO" id="GO:0016787">
    <property type="term" value="F:hydrolase activity"/>
    <property type="evidence" value="ECO:0007669"/>
    <property type="project" value="UniProtKB-KW"/>
</dbReference>
<dbReference type="SUPFAM" id="SSF52540">
    <property type="entry name" value="P-loop containing nucleoside triphosphate hydrolases"/>
    <property type="match status" value="2"/>
</dbReference>
<evidence type="ECO:0000256" key="6">
    <source>
        <dbReference type="ARBA" id="ARBA00023125"/>
    </source>
</evidence>
<keyword evidence="7" id="KW-0234">DNA repair</keyword>
<dbReference type="GO" id="GO:0005524">
    <property type="term" value="F:ATP binding"/>
    <property type="evidence" value="ECO:0007669"/>
    <property type="project" value="UniProtKB-KW"/>
</dbReference>
<evidence type="ECO:0000256" key="3">
    <source>
        <dbReference type="ARBA" id="ARBA00022801"/>
    </source>
</evidence>
<gene>
    <name evidence="10" type="ORF">FHX50_000425</name>
</gene>
<dbReference type="Proteomes" id="UP000568050">
    <property type="component" value="Unassembled WGS sequence"/>
</dbReference>
<dbReference type="InterPro" id="IPR014001">
    <property type="entry name" value="Helicase_ATP-bd"/>
</dbReference>
<keyword evidence="6" id="KW-0238">DNA-binding</keyword>
<organism evidence="10 11">
    <name type="scientific">Helcobacillus massiliensis</name>
    <dbReference type="NCBI Taxonomy" id="521392"/>
    <lineage>
        <taxon>Bacteria</taxon>
        <taxon>Bacillati</taxon>
        <taxon>Actinomycetota</taxon>
        <taxon>Actinomycetes</taxon>
        <taxon>Micrococcales</taxon>
        <taxon>Dermabacteraceae</taxon>
        <taxon>Helcobacillus</taxon>
    </lineage>
</organism>
<dbReference type="SMART" id="SM00490">
    <property type="entry name" value="HELICc"/>
    <property type="match status" value="1"/>
</dbReference>
<dbReference type="SMART" id="SM00487">
    <property type="entry name" value="DEXDc"/>
    <property type="match status" value="1"/>
</dbReference>
<dbReference type="PROSITE" id="PS51192">
    <property type="entry name" value="HELICASE_ATP_BIND_1"/>
    <property type="match status" value="1"/>
</dbReference>
<dbReference type="InterPro" id="IPR001650">
    <property type="entry name" value="Helicase_C-like"/>
</dbReference>
<dbReference type="Pfam" id="PF00271">
    <property type="entry name" value="Helicase_C"/>
    <property type="match status" value="1"/>
</dbReference>
<dbReference type="CDD" id="cd04488">
    <property type="entry name" value="RecG_wedge_OBF"/>
    <property type="match status" value="1"/>
</dbReference>
<evidence type="ECO:0000313" key="11">
    <source>
        <dbReference type="Proteomes" id="UP000568050"/>
    </source>
</evidence>
<keyword evidence="4 10" id="KW-0347">Helicase</keyword>
<sequence length="744" mass="80673">MQSPALTTILSPKELKAVRGFGVETAEELLRVSPNRYKVPGPVRDLHSLQEGDDITVIATVIDISEHRMRSGRGTVLTARIEDDSGDQLDLPFFLYKQHLVTYHRGRLRPGVGILVQGTVKLFRGQPQVTHPDYTLLTPDGEDTDGITIQQALQPRPVYPQRSGSKQSTVASAFDKALDYVSLTATPVPGAVLREHRLLTAEQALTALHRPRSMKDVDAARRFLRFEEAFIIQSAFARRRARDAEDRASALDVRGQLATGLDQRLPFSLTDAQQRAGAEIEQRISTARPTSVLLQGDVGSGKTIVALRAMVRAIDSGHQAALLAPTDVLARQHHATIMRMLGDLGEAGTLHAPEHATTVRLLTGSLTVPERRQALLDMQVGTAGLIVGTHALLSDGVDFADLGLVVIDEQHRFGVEHRRMLRAKGSHGGNPHVIVMTATPIPRTAAISIAGDLDVIALDTAPAGRAEVQSFVVPESSDSWRERMWERTAEECRRGMQAFVVCPRISPDDDTDDNADAGFVDDADPGLLTSSGGQGADGLPDPWALHSVEEIAEQLQTDPRFRGLRIATLHGRQHANDKQKRMEAFAAGQIDVLVATTVIEVGVDIPNATVMVVLDAERFGLSQLHQLRGRIGRSDHPGIAFFTTRAAAGSPQHDHLKALADTRSGFELAEIDLERRGGGDLIGTAQSGMRAGITHLNVLRDAAVIAEARQAAFSLDLGALSEVERTRLTDAIDARLVDADVERS</sequence>
<accession>A0A839QXQ1</accession>
<keyword evidence="5" id="KW-0067">ATP-binding</keyword>
<feature type="domain" description="Helicase C-terminal" evidence="9">
    <location>
        <begin position="514"/>
        <end position="674"/>
    </location>
</feature>
<dbReference type="InterPro" id="IPR045562">
    <property type="entry name" value="RecG_dom3_C"/>
</dbReference>
<dbReference type="Gene3D" id="2.40.50.140">
    <property type="entry name" value="Nucleic acid-binding proteins"/>
    <property type="match status" value="1"/>
</dbReference>
<keyword evidence="2" id="KW-0227">DNA damage</keyword>
<evidence type="ECO:0000259" key="8">
    <source>
        <dbReference type="PROSITE" id="PS51192"/>
    </source>
</evidence>
<keyword evidence="11" id="KW-1185">Reference proteome</keyword>
<dbReference type="Gene3D" id="3.40.50.300">
    <property type="entry name" value="P-loop containing nucleotide triphosphate hydrolases"/>
    <property type="match status" value="2"/>
</dbReference>
<dbReference type="GO" id="GO:0003677">
    <property type="term" value="F:DNA binding"/>
    <property type="evidence" value="ECO:0007669"/>
    <property type="project" value="UniProtKB-KW"/>
</dbReference>
<dbReference type="Pfam" id="PF00270">
    <property type="entry name" value="DEAD"/>
    <property type="match status" value="1"/>
</dbReference>
<dbReference type="GO" id="GO:0003678">
    <property type="term" value="F:DNA helicase activity"/>
    <property type="evidence" value="ECO:0007669"/>
    <property type="project" value="UniProtKB-EC"/>
</dbReference>
<keyword evidence="3 10" id="KW-0378">Hydrolase</keyword>
<evidence type="ECO:0000256" key="4">
    <source>
        <dbReference type="ARBA" id="ARBA00022806"/>
    </source>
</evidence>
<name>A0A839QXQ1_9MICO</name>
<dbReference type="InterPro" id="IPR012340">
    <property type="entry name" value="NA-bd_OB-fold"/>
</dbReference>
<proteinExistence type="predicted"/>
<dbReference type="SUPFAM" id="SSF50249">
    <property type="entry name" value="Nucleic acid-binding proteins"/>
    <property type="match status" value="1"/>
</dbReference>
<dbReference type="GO" id="GO:0006281">
    <property type="term" value="P:DNA repair"/>
    <property type="evidence" value="ECO:0007669"/>
    <property type="project" value="UniProtKB-KW"/>
</dbReference>
<dbReference type="InterPro" id="IPR047112">
    <property type="entry name" value="RecG/Mfd"/>
</dbReference>
<feature type="domain" description="Helicase ATP-binding" evidence="8">
    <location>
        <begin position="283"/>
        <end position="458"/>
    </location>
</feature>
<dbReference type="EC" id="3.6.4.12" evidence="10"/>
<evidence type="ECO:0000256" key="2">
    <source>
        <dbReference type="ARBA" id="ARBA00022763"/>
    </source>
</evidence>